<protein>
    <submittedName>
        <fullName evidence="1">Uncharacterized protein</fullName>
    </submittedName>
</protein>
<evidence type="ECO:0000313" key="2">
    <source>
        <dbReference type="Proteomes" id="UP001732700"/>
    </source>
</evidence>
<keyword evidence="2" id="KW-1185">Reference proteome</keyword>
<dbReference type="Proteomes" id="UP001732700">
    <property type="component" value="Chromosome 4C"/>
</dbReference>
<reference evidence="1" key="2">
    <citation type="submission" date="2025-09" db="UniProtKB">
        <authorList>
            <consortium name="EnsemblPlants"/>
        </authorList>
    </citation>
    <scope>IDENTIFICATION</scope>
</reference>
<evidence type="ECO:0000313" key="1">
    <source>
        <dbReference type="EnsemblPlants" id="AVESA.00010b.r2.4CG1294680.1.CDS.1"/>
    </source>
</evidence>
<dbReference type="EnsemblPlants" id="AVESA.00010b.r2.4CG1294680.1">
    <property type="protein sequence ID" value="AVESA.00010b.r2.4CG1294680.1.CDS.1"/>
    <property type="gene ID" value="AVESA.00010b.r2.4CG1294680"/>
</dbReference>
<name>A0ACD5WTZ5_AVESA</name>
<reference evidence="1" key="1">
    <citation type="submission" date="2021-05" db="EMBL/GenBank/DDBJ databases">
        <authorList>
            <person name="Scholz U."/>
            <person name="Mascher M."/>
            <person name="Fiebig A."/>
        </authorList>
    </citation>
    <scope>NUCLEOTIDE SEQUENCE [LARGE SCALE GENOMIC DNA]</scope>
</reference>
<accession>A0ACD5WTZ5</accession>
<sequence>MAPKSSSSSQQAGGNKSGGCWGAEPKLRGVRKRPWGRYAAEIRDPIRKSRVWLGTYDTAEQAARAYDAAARRLRGPTARTNFPPLHLQAAAPAPAPASAGSSTVESASSSSSREDSPAGFLTAEPAEALLELRLGMVPAAAAAMVAAQPYLFLDPRLAGVTVAVPGPFAPAASWNEEQSDSTGSSSSVLDAASPAVGVGFDLNMPPPAEMVM</sequence>
<proteinExistence type="predicted"/>
<organism evidence="1 2">
    <name type="scientific">Avena sativa</name>
    <name type="common">Oat</name>
    <dbReference type="NCBI Taxonomy" id="4498"/>
    <lineage>
        <taxon>Eukaryota</taxon>
        <taxon>Viridiplantae</taxon>
        <taxon>Streptophyta</taxon>
        <taxon>Embryophyta</taxon>
        <taxon>Tracheophyta</taxon>
        <taxon>Spermatophyta</taxon>
        <taxon>Magnoliopsida</taxon>
        <taxon>Liliopsida</taxon>
        <taxon>Poales</taxon>
        <taxon>Poaceae</taxon>
        <taxon>BOP clade</taxon>
        <taxon>Pooideae</taxon>
        <taxon>Poodae</taxon>
        <taxon>Poeae</taxon>
        <taxon>Poeae Chloroplast Group 1 (Aveneae type)</taxon>
        <taxon>Aveninae</taxon>
        <taxon>Avena</taxon>
    </lineage>
</organism>